<dbReference type="PANTHER" id="PTHR44103:SF1">
    <property type="entry name" value="PROPROTEIN CONVERTASE P"/>
    <property type="match status" value="1"/>
</dbReference>
<reference evidence="2 3" key="1">
    <citation type="submission" date="2020-05" db="EMBL/GenBank/DDBJ databases">
        <title>Horizontal transmission and recombination maintain forever young bacterial symbiont genomes.</title>
        <authorList>
            <person name="Russell S.L."/>
            <person name="Pepper-Tunick E."/>
            <person name="Svedberg J."/>
            <person name="Byrne A."/>
            <person name="Ruelas Castillo J."/>
            <person name="Vollmers C."/>
            <person name="Beinart R.A."/>
            <person name="Corbett-Detig R."/>
        </authorList>
    </citation>
    <scope>NUCLEOTIDE SEQUENCE [LARGE SCALE GENOMIC DNA]</scope>
    <source>
        <strain evidence="2">455</strain>
    </source>
</reference>
<dbReference type="AlphaFoldDB" id="A0A853EYS9"/>
<dbReference type="Gene3D" id="2.130.10.130">
    <property type="entry name" value="Integrin alpha, N-terminal"/>
    <property type="match status" value="1"/>
</dbReference>
<dbReference type="EMBL" id="JACCHT010000001">
    <property type="protein sequence ID" value="NYT26572.1"/>
    <property type="molecule type" value="Genomic_DNA"/>
</dbReference>
<protein>
    <submittedName>
        <fullName evidence="2">VCBS repeat-containing protein</fullName>
    </submittedName>
</protein>
<dbReference type="Pfam" id="PF13517">
    <property type="entry name" value="FG-GAP_3"/>
    <property type="match status" value="1"/>
</dbReference>
<proteinExistence type="predicted"/>
<dbReference type="SUPFAM" id="SSF69318">
    <property type="entry name" value="Integrin alpha N-terminal domain"/>
    <property type="match status" value="1"/>
</dbReference>
<comment type="caution">
    <text evidence="2">The sequence shown here is derived from an EMBL/GenBank/DDBJ whole genome shotgun (WGS) entry which is preliminary data.</text>
</comment>
<dbReference type="InterPro" id="IPR013517">
    <property type="entry name" value="FG-GAP"/>
</dbReference>
<evidence type="ECO:0000256" key="1">
    <source>
        <dbReference type="ARBA" id="ARBA00022729"/>
    </source>
</evidence>
<sequence length="154" mass="17506">MRHRKPSKIHKRLPRQPHTSVHFIDLDNDGIQEIAYSAWKSVGENDYSQVFYYKRTDGQSAFTEIPNNNSPFKNLERQKVMTFADMDKDGDLDLLTNSGYYKNNNGTFVKIEGNNNPFATVNFGSNTMHTLVDLDNDGDIDLITSNSDDGVLLL</sequence>
<accession>A0A853EYS9</accession>
<name>A0A853EYS9_9GAMM</name>
<keyword evidence="1" id="KW-0732">Signal</keyword>
<dbReference type="Proteomes" id="UP000568751">
    <property type="component" value="Unassembled WGS sequence"/>
</dbReference>
<evidence type="ECO:0000313" key="2">
    <source>
        <dbReference type="EMBL" id="NYT26572.1"/>
    </source>
</evidence>
<gene>
    <name evidence="2" type="ORF">H0A76_00825</name>
</gene>
<dbReference type="PANTHER" id="PTHR44103">
    <property type="entry name" value="PROPROTEIN CONVERTASE P"/>
    <property type="match status" value="1"/>
</dbReference>
<dbReference type="InterPro" id="IPR028994">
    <property type="entry name" value="Integrin_alpha_N"/>
</dbReference>
<organism evidence="2 3">
    <name type="scientific">Candidatus Thiodubiliella endoseptemdiera</name>
    <dbReference type="NCBI Taxonomy" id="2738886"/>
    <lineage>
        <taxon>Bacteria</taxon>
        <taxon>Pseudomonadati</taxon>
        <taxon>Pseudomonadota</taxon>
        <taxon>Gammaproteobacteria</taxon>
        <taxon>Candidatus Pseudothioglobaceae</taxon>
        <taxon>Candidatus Thiodubiliella</taxon>
    </lineage>
</organism>
<evidence type="ECO:0000313" key="3">
    <source>
        <dbReference type="Proteomes" id="UP000568751"/>
    </source>
</evidence>